<feature type="transmembrane region" description="Helical" evidence="1">
    <location>
        <begin position="42"/>
        <end position="68"/>
    </location>
</feature>
<feature type="transmembrane region" description="Helical" evidence="1">
    <location>
        <begin position="15"/>
        <end position="35"/>
    </location>
</feature>
<dbReference type="AlphaFoldDB" id="A0A2W7NLJ2"/>
<accession>A0A2W7NLJ2</accession>
<dbReference type="EMBL" id="QKZK01000002">
    <property type="protein sequence ID" value="PZX20383.1"/>
    <property type="molecule type" value="Genomic_DNA"/>
</dbReference>
<comment type="caution">
    <text evidence="2">The sequence shown here is derived from an EMBL/GenBank/DDBJ whole genome shotgun (WGS) entry which is preliminary data.</text>
</comment>
<feature type="transmembrane region" description="Helical" evidence="1">
    <location>
        <begin position="88"/>
        <end position="109"/>
    </location>
</feature>
<proteinExistence type="predicted"/>
<organism evidence="2 3">
    <name type="scientific">Breznakibacter xylanolyticus</name>
    <dbReference type="NCBI Taxonomy" id="990"/>
    <lineage>
        <taxon>Bacteria</taxon>
        <taxon>Pseudomonadati</taxon>
        <taxon>Bacteroidota</taxon>
        <taxon>Bacteroidia</taxon>
        <taxon>Marinilabiliales</taxon>
        <taxon>Marinilabiliaceae</taxon>
        <taxon>Breznakibacter</taxon>
    </lineage>
</organism>
<sequence length="116" mass="12996">MEIVSNSFIQFLGNLLSYAYIIPNIIIMVAAGMLFSKTKETYSALLLIGAILSFITSLFYAIIIPILFKFNLLSYDYHITSAYTVFNLIGLLGHLCFAIGLLLLVMSFVNNTLKNR</sequence>
<gene>
    <name evidence="2" type="ORF">LX69_00380</name>
</gene>
<keyword evidence="1" id="KW-0812">Transmembrane</keyword>
<keyword evidence="1" id="KW-0472">Membrane</keyword>
<keyword evidence="1" id="KW-1133">Transmembrane helix</keyword>
<reference evidence="2 3" key="1">
    <citation type="submission" date="2018-06" db="EMBL/GenBank/DDBJ databases">
        <title>Genomic Encyclopedia of Archaeal and Bacterial Type Strains, Phase II (KMG-II): from individual species to whole genera.</title>
        <authorList>
            <person name="Goeker M."/>
        </authorList>
    </citation>
    <scope>NUCLEOTIDE SEQUENCE [LARGE SCALE GENOMIC DNA]</scope>
    <source>
        <strain evidence="2 3">DSM 6779</strain>
    </source>
</reference>
<evidence type="ECO:0000256" key="1">
    <source>
        <dbReference type="SAM" id="Phobius"/>
    </source>
</evidence>
<evidence type="ECO:0000313" key="3">
    <source>
        <dbReference type="Proteomes" id="UP000249239"/>
    </source>
</evidence>
<evidence type="ECO:0000313" key="2">
    <source>
        <dbReference type="EMBL" id="PZX20383.1"/>
    </source>
</evidence>
<dbReference type="Proteomes" id="UP000249239">
    <property type="component" value="Unassembled WGS sequence"/>
</dbReference>
<name>A0A2W7NLJ2_9BACT</name>
<dbReference type="RefSeq" id="WP_111444110.1">
    <property type="nucleotide sequence ID" value="NZ_QKZK01000002.1"/>
</dbReference>
<keyword evidence="3" id="KW-1185">Reference proteome</keyword>
<protein>
    <submittedName>
        <fullName evidence="2">Uncharacterized protein</fullName>
    </submittedName>
</protein>